<evidence type="ECO:0000313" key="2">
    <source>
        <dbReference type="EMBL" id="OBR05277.1"/>
    </source>
</evidence>
<protein>
    <submittedName>
        <fullName evidence="2">EC65 protein</fullName>
    </submittedName>
</protein>
<gene>
    <name evidence="2" type="ORF">CH63R_11980</name>
</gene>
<evidence type="ECO:0000256" key="1">
    <source>
        <dbReference type="SAM" id="SignalP"/>
    </source>
</evidence>
<proteinExistence type="predicted"/>
<dbReference type="RefSeq" id="XP_018153795.1">
    <property type="nucleotide sequence ID" value="XM_018306954.1"/>
</dbReference>
<reference evidence="3" key="1">
    <citation type="journal article" date="2017" name="BMC Genomics">
        <title>Gapless genome assembly of Colletotrichum higginsianum reveals chromosome structure and association of transposable elements with secondary metabolite gene clusters.</title>
        <authorList>
            <person name="Dallery J.-F."/>
            <person name="Lapalu N."/>
            <person name="Zampounis A."/>
            <person name="Pigne S."/>
            <person name="Luyten I."/>
            <person name="Amselem J."/>
            <person name="Wittenberg A.H.J."/>
            <person name="Zhou S."/>
            <person name="de Queiroz M.V."/>
            <person name="Robin G.P."/>
            <person name="Auger A."/>
            <person name="Hainaut M."/>
            <person name="Henrissat B."/>
            <person name="Kim K.-T."/>
            <person name="Lee Y.-H."/>
            <person name="Lespinet O."/>
            <person name="Schwartz D.C."/>
            <person name="Thon M.R."/>
            <person name="O'Connell R.J."/>
        </authorList>
    </citation>
    <scope>NUCLEOTIDE SEQUENCE [LARGE SCALE GENOMIC DNA]</scope>
    <source>
        <strain evidence="3">IMI 349063</strain>
    </source>
</reference>
<dbReference type="EMBL" id="LTAN01000008">
    <property type="protein sequence ID" value="OBR05277.1"/>
    <property type="molecule type" value="Genomic_DNA"/>
</dbReference>
<evidence type="ECO:0000313" key="3">
    <source>
        <dbReference type="Proteomes" id="UP000092177"/>
    </source>
</evidence>
<sequence>MKLPSVFLIVTLALTSVEACASYKHCWCLRNDIEYQGKIQSNIAWDDDTTKACQANGGGGVTGYYGQNFKECYRYVKRTWRLDGAIDNCDWNKVSEAQKAGERDDANRLVKHCIAAGKAAGVNAYGVCRDKISGFH</sequence>
<keyword evidence="3" id="KW-1185">Reference proteome</keyword>
<dbReference type="GeneID" id="28871061"/>
<feature type="chain" id="PRO_5008601215" evidence="1">
    <location>
        <begin position="20"/>
        <end position="136"/>
    </location>
</feature>
<name>A0A1B7XZT1_COLHI</name>
<keyword evidence="1" id="KW-0732">Signal</keyword>
<dbReference type="KEGG" id="chig:CH63R_11980"/>
<comment type="caution">
    <text evidence="2">The sequence shown here is derived from an EMBL/GenBank/DDBJ whole genome shotgun (WGS) entry which is preliminary data.</text>
</comment>
<organism evidence="2 3">
    <name type="scientific">Colletotrichum higginsianum (strain IMI 349063)</name>
    <name type="common">Crucifer anthracnose fungus</name>
    <dbReference type="NCBI Taxonomy" id="759273"/>
    <lineage>
        <taxon>Eukaryota</taxon>
        <taxon>Fungi</taxon>
        <taxon>Dikarya</taxon>
        <taxon>Ascomycota</taxon>
        <taxon>Pezizomycotina</taxon>
        <taxon>Sordariomycetes</taxon>
        <taxon>Hypocreomycetidae</taxon>
        <taxon>Glomerellales</taxon>
        <taxon>Glomerellaceae</taxon>
        <taxon>Colletotrichum</taxon>
        <taxon>Colletotrichum destructivum species complex</taxon>
    </lineage>
</organism>
<dbReference type="AlphaFoldDB" id="A0A1B7XZT1"/>
<accession>A0A1B7XZT1</accession>
<dbReference type="OrthoDB" id="4829673at2759"/>
<dbReference type="Proteomes" id="UP000092177">
    <property type="component" value="Chromosome 8"/>
</dbReference>
<feature type="signal peptide" evidence="1">
    <location>
        <begin position="1"/>
        <end position="19"/>
    </location>
</feature>
<dbReference type="VEuPathDB" id="FungiDB:CH63R_11980"/>